<dbReference type="PANTHER" id="PTHR10404">
    <property type="entry name" value="N-ACETYLATED-ALPHA-LINKED ACIDIC DIPEPTIDASE"/>
    <property type="match status" value="1"/>
</dbReference>
<dbReference type="RefSeq" id="WP_284724216.1">
    <property type="nucleotide sequence ID" value="NZ_FXTU01000003.1"/>
</dbReference>
<reference evidence="4" key="1">
    <citation type="submission" date="2017-05" db="EMBL/GenBank/DDBJ databases">
        <authorList>
            <person name="Varghese N."/>
            <person name="Submissions S."/>
        </authorList>
    </citation>
    <scope>NUCLEOTIDE SEQUENCE</scope>
    <source>
        <strain evidence="4">DSM 45262</strain>
    </source>
</reference>
<evidence type="ECO:0000259" key="3">
    <source>
        <dbReference type="Pfam" id="PF04389"/>
    </source>
</evidence>
<proteinExistence type="predicted"/>
<name>A0AA45WNV2_9BACL</name>
<feature type="chain" id="PRO_5041337151" evidence="1">
    <location>
        <begin position="26"/>
        <end position="455"/>
    </location>
</feature>
<dbReference type="InterPro" id="IPR046450">
    <property type="entry name" value="PA_dom_sf"/>
</dbReference>
<dbReference type="Pfam" id="PF02225">
    <property type="entry name" value="PA"/>
    <property type="match status" value="1"/>
</dbReference>
<dbReference type="Pfam" id="PF04389">
    <property type="entry name" value="Peptidase_M28"/>
    <property type="match status" value="1"/>
</dbReference>
<dbReference type="SUPFAM" id="SSF52025">
    <property type="entry name" value="PA domain"/>
    <property type="match status" value="1"/>
</dbReference>
<keyword evidence="4" id="KW-0031">Aminopeptidase</keyword>
<evidence type="ECO:0000259" key="2">
    <source>
        <dbReference type="Pfam" id="PF02225"/>
    </source>
</evidence>
<dbReference type="CDD" id="cd02133">
    <property type="entry name" value="PA_C5a_like"/>
    <property type="match status" value="1"/>
</dbReference>
<organism evidence="4 5">
    <name type="scientific">Laceyella tengchongensis</name>
    <dbReference type="NCBI Taxonomy" id="574699"/>
    <lineage>
        <taxon>Bacteria</taxon>
        <taxon>Bacillati</taxon>
        <taxon>Bacillota</taxon>
        <taxon>Bacilli</taxon>
        <taxon>Bacillales</taxon>
        <taxon>Thermoactinomycetaceae</taxon>
        <taxon>Laceyella</taxon>
    </lineage>
</organism>
<dbReference type="SUPFAM" id="SSF53187">
    <property type="entry name" value="Zn-dependent exopeptidases"/>
    <property type="match status" value="1"/>
</dbReference>
<dbReference type="InterPro" id="IPR007484">
    <property type="entry name" value="Peptidase_M28"/>
</dbReference>
<feature type="domain" description="Peptidase M28" evidence="3">
    <location>
        <begin position="236"/>
        <end position="422"/>
    </location>
</feature>
<keyword evidence="4" id="KW-0645">Protease</keyword>
<protein>
    <submittedName>
        <fullName evidence="4">Aminopeptidase YwaD</fullName>
    </submittedName>
</protein>
<dbReference type="PANTHER" id="PTHR10404:SF46">
    <property type="entry name" value="VACUOLAR PROTEIN SORTING-ASSOCIATED PROTEIN 70"/>
    <property type="match status" value="1"/>
</dbReference>
<dbReference type="InterPro" id="IPR003137">
    <property type="entry name" value="PA_domain"/>
</dbReference>
<feature type="signal peptide" evidence="1">
    <location>
        <begin position="1"/>
        <end position="25"/>
    </location>
</feature>
<gene>
    <name evidence="4" type="ORF">SAMN06265361_103156</name>
</gene>
<accession>A0AA45WNV2</accession>
<keyword evidence="4" id="KW-0378">Hydrolase</keyword>
<keyword evidence="1" id="KW-0732">Signal</keyword>
<feature type="domain" description="PA" evidence="2">
    <location>
        <begin position="132"/>
        <end position="209"/>
    </location>
</feature>
<evidence type="ECO:0000313" key="4">
    <source>
        <dbReference type="EMBL" id="SMP18630.1"/>
    </source>
</evidence>
<dbReference type="AlphaFoldDB" id="A0AA45WNV2"/>
<sequence>MKIKTFKVGMSLLLSSVVVFGTAFTLPQASVPAKAKQQNISGDRIYRDIAWMSNRDNARVAGTEGEHRTAAAIAKRFRELGLDVKIQKFPFKTFISHGQELTLLSPENKTIEAKTFTYSPSTPEQGLSAEVAYAGLGKPEDFAGVDVKGKIALIQRGDLTFYEKVQNAAKAGAIGAILYNNVSGALNGTLGQETDIPAIGLSDVDGKQLQELIAAGKRVSVTMKVKTEILDTYSQNVIGTLKASKKASTKKTLILGAHYDGVDTPAANDNASGTSTMLEVARALSHKKLNMNVKFIAFGAEEAGLVGSEYYVQSLQDKDKANIVGMVNMDMVGVGDTFNILTASPDAKSFVADHAAKLADELNLPYERGYSTRSDHAPFEDAGIPVAFVHVSEDPYYHSDEDTLDKIQKDMLKKSGTLVVNLIKEIAGKPKQPVGKPAHGMKEIRGLKHEFPATK</sequence>
<evidence type="ECO:0000313" key="5">
    <source>
        <dbReference type="Proteomes" id="UP001157946"/>
    </source>
</evidence>
<dbReference type="EMBL" id="FXTU01000003">
    <property type="protein sequence ID" value="SMP18630.1"/>
    <property type="molecule type" value="Genomic_DNA"/>
</dbReference>
<comment type="caution">
    <text evidence="4">The sequence shown here is derived from an EMBL/GenBank/DDBJ whole genome shotgun (WGS) entry which is preliminary data.</text>
</comment>
<dbReference type="GO" id="GO:0004177">
    <property type="term" value="F:aminopeptidase activity"/>
    <property type="evidence" value="ECO:0007669"/>
    <property type="project" value="UniProtKB-KW"/>
</dbReference>
<dbReference type="Gene3D" id="3.40.630.10">
    <property type="entry name" value="Zn peptidases"/>
    <property type="match status" value="1"/>
</dbReference>
<keyword evidence="5" id="KW-1185">Reference proteome</keyword>
<dbReference type="Proteomes" id="UP001157946">
    <property type="component" value="Unassembled WGS sequence"/>
</dbReference>
<dbReference type="InterPro" id="IPR039373">
    <property type="entry name" value="Peptidase_M28B"/>
</dbReference>
<dbReference type="Gene3D" id="3.50.30.30">
    <property type="match status" value="1"/>
</dbReference>
<evidence type="ECO:0000256" key="1">
    <source>
        <dbReference type="SAM" id="SignalP"/>
    </source>
</evidence>